<sequence>MRYQSTNEHNEKLSITIYNDHFGLVKEERQIHSNEPCEEIQYLDVAKKIETDSIIISGVHVLELNYDFDLVSKAKLLEKYLDETIYIYDKKTKEKLNLRLLSVNDGIIGERIDTKEIIINPEGELVLPSLPAGLIAKPALLWKVPKAPLNQKINVSYLTKGISWEANYVLNLMEKDFALTGWVAINNQSGTPYENAELKLIAGEVNRINEVTSLYENNRNYHDEMVVYSSEPSFEEKSFADQHMYTLNRPVTIKDEQEKQINFLNITGGNYRRIYEVNRYSTKPEIKIEIDNNRENNLEIPLPKGIVKVYQADSDDLLEFIGEDEIPHTAKKQPLILTLGKAFDIVCESMETNRYEEENLEFVEYHYYLNNQKEETVTIRIDHSIIDRGWEMVETSHKYEKTTSTNVLFNVEVKPDEVVVVSFKYVIDRTIYIKNRD</sequence>
<accession>A0ABS6JDT9</accession>
<reference evidence="1 2" key="1">
    <citation type="submission" date="2021-06" db="EMBL/GenBank/DDBJ databases">
        <title>Bacillus sp. RD4P76, an endophyte from a halophyte.</title>
        <authorList>
            <person name="Sun J.-Q."/>
        </authorList>
    </citation>
    <scope>NUCLEOTIDE SEQUENCE [LARGE SCALE GENOMIC DNA]</scope>
    <source>
        <strain evidence="1 2">CGMCC 1.15917</strain>
    </source>
</reference>
<dbReference type="EMBL" id="JAHQCS010000077">
    <property type="protein sequence ID" value="MBU9711570.1"/>
    <property type="molecule type" value="Genomic_DNA"/>
</dbReference>
<keyword evidence="2" id="KW-1185">Reference proteome</keyword>
<dbReference type="PANTHER" id="PTHR38075">
    <property type="entry name" value="DUF4139 DOMAIN-CONTAINING PROTEIN"/>
    <property type="match status" value="1"/>
</dbReference>
<name>A0ABS6JDT9_9BACI</name>
<comment type="caution">
    <text evidence="1">The sequence shown here is derived from an EMBL/GenBank/DDBJ whole genome shotgun (WGS) entry which is preliminary data.</text>
</comment>
<organism evidence="1 2">
    <name type="scientific">Evansella tamaricis</name>
    <dbReference type="NCBI Taxonomy" id="2069301"/>
    <lineage>
        <taxon>Bacteria</taxon>
        <taxon>Bacillati</taxon>
        <taxon>Bacillota</taxon>
        <taxon>Bacilli</taxon>
        <taxon>Bacillales</taxon>
        <taxon>Bacillaceae</taxon>
        <taxon>Evansella</taxon>
    </lineage>
</organism>
<dbReference type="Proteomes" id="UP000784880">
    <property type="component" value="Unassembled WGS sequence"/>
</dbReference>
<protein>
    <submittedName>
        <fullName evidence="1">DUF4139 domain-containing protein</fullName>
    </submittedName>
</protein>
<proteinExistence type="predicted"/>
<dbReference type="PANTHER" id="PTHR38075:SF1">
    <property type="entry name" value="DUF4139 DOMAIN-CONTAINING PROTEIN"/>
    <property type="match status" value="1"/>
</dbReference>
<evidence type="ECO:0000313" key="1">
    <source>
        <dbReference type="EMBL" id="MBU9711570.1"/>
    </source>
</evidence>
<gene>
    <name evidence="1" type="ORF">KS419_07465</name>
</gene>
<evidence type="ECO:0000313" key="2">
    <source>
        <dbReference type="Proteomes" id="UP000784880"/>
    </source>
</evidence>
<dbReference type="RefSeq" id="WP_217065520.1">
    <property type="nucleotide sequence ID" value="NZ_JAHQCS010000077.1"/>
</dbReference>